<organism evidence="5 6">
    <name type="scientific">Geotrichum candidum</name>
    <name type="common">Oospora lactis</name>
    <name type="synonym">Dipodascus geotrichum</name>
    <dbReference type="NCBI Taxonomy" id="1173061"/>
    <lineage>
        <taxon>Eukaryota</taxon>
        <taxon>Fungi</taxon>
        <taxon>Dikarya</taxon>
        <taxon>Ascomycota</taxon>
        <taxon>Saccharomycotina</taxon>
        <taxon>Dipodascomycetes</taxon>
        <taxon>Dipodascales</taxon>
        <taxon>Dipodascaceae</taxon>
        <taxon>Geotrichum</taxon>
    </lineage>
</organism>
<feature type="compositionally biased region" description="Low complexity" evidence="3">
    <location>
        <begin position="149"/>
        <end position="160"/>
    </location>
</feature>
<dbReference type="PANTHER" id="PTHR37534">
    <property type="entry name" value="TRANSCRIPTIONAL ACTIVATOR PROTEIN UGA3"/>
    <property type="match status" value="1"/>
</dbReference>
<reference evidence="5" key="1">
    <citation type="submission" date="2014-03" db="EMBL/GenBank/DDBJ databases">
        <authorList>
            <person name="Casaregola S."/>
        </authorList>
    </citation>
    <scope>NUCLEOTIDE SEQUENCE [LARGE SCALE GENOMIC DNA]</scope>
    <source>
        <strain evidence="5">CLIB 918</strain>
    </source>
</reference>
<comment type="subcellular location">
    <subcellularLocation>
        <location evidence="1">Nucleus</location>
    </subcellularLocation>
</comment>
<protein>
    <recommendedName>
        <fullName evidence="4">Zn(2)-C6 fungal-type domain-containing protein</fullName>
    </recommendedName>
</protein>
<keyword evidence="2" id="KW-0539">Nucleus</keyword>
<feature type="compositionally biased region" description="Polar residues" evidence="3">
    <location>
        <begin position="100"/>
        <end position="114"/>
    </location>
</feature>
<dbReference type="Pfam" id="PF00172">
    <property type="entry name" value="Zn_clus"/>
    <property type="match status" value="1"/>
</dbReference>
<dbReference type="AlphaFoldDB" id="A0A0J9XIV5"/>
<feature type="compositionally biased region" description="Low complexity" evidence="3">
    <location>
        <begin position="77"/>
        <end position="89"/>
    </location>
</feature>
<dbReference type="GO" id="GO:0005634">
    <property type="term" value="C:nucleus"/>
    <property type="evidence" value="ECO:0007669"/>
    <property type="project" value="UniProtKB-SubCell"/>
</dbReference>
<dbReference type="SMART" id="SM00066">
    <property type="entry name" value="GAL4"/>
    <property type="match status" value="1"/>
</dbReference>
<dbReference type="Pfam" id="PF11951">
    <property type="entry name" value="Fungal_trans_2"/>
    <property type="match status" value="1"/>
</dbReference>
<feature type="region of interest" description="Disordered" evidence="3">
    <location>
        <begin position="147"/>
        <end position="180"/>
    </location>
</feature>
<dbReference type="InterPro" id="IPR001138">
    <property type="entry name" value="Zn2Cys6_DnaBD"/>
</dbReference>
<gene>
    <name evidence="5" type="ORF">BN980_GECA19s02122g</name>
</gene>
<comment type="caution">
    <text evidence="5">The sequence shown here is derived from an EMBL/GenBank/DDBJ whole genome shotgun (WGS) entry which is preliminary data.</text>
</comment>
<dbReference type="STRING" id="1173061.A0A0J9XIV5"/>
<keyword evidence="6" id="KW-1185">Reference proteome</keyword>
<evidence type="ECO:0000256" key="2">
    <source>
        <dbReference type="ARBA" id="ARBA00023242"/>
    </source>
</evidence>
<dbReference type="CDD" id="cd00067">
    <property type="entry name" value="GAL4"/>
    <property type="match status" value="1"/>
</dbReference>
<feature type="region of interest" description="Disordered" evidence="3">
    <location>
        <begin position="59"/>
        <end position="128"/>
    </location>
</feature>
<dbReference type="EMBL" id="CCBN010000019">
    <property type="protein sequence ID" value="CDO57247.1"/>
    <property type="molecule type" value="Genomic_DNA"/>
</dbReference>
<evidence type="ECO:0000256" key="3">
    <source>
        <dbReference type="SAM" id="MobiDB-lite"/>
    </source>
</evidence>
<evidence type="ECO:0000313" key="6">
    <source>
        <dbReference type="Proteomes" id="UP000242525"/>
    </source>
</evidence>
<feature type="domain" description="Zn(2)-C6 fungal-type" evidence="4">
    <location>
        <begin position="19"/>
        <end position="49"/>
    </location>
</feature>
<dbReference type="GO" id="GO:0008270">
    <property type="term" value="F:zinc ion binding"/>
    <property type="evidence" value="ECO:0007669"/>
    <property type="project" value="InterPro"/>
</dbReference>
<dbReference type="Gene3D" id="4.10.240.10">
    <property type="entry name" value="Zn(2)-C6 fungal-type DNA-binding domain"/>
    <property type="match status" value="1"/>
</dbReference>
<evidence type="ECO:0000259" key="4">
    <source>
        <dbReference type="PROSITE" id="PS50048"/>
    </source>
</evidence>
<dbReference type="GO" id="GO:0000981">
    <property type="term" value="F:DNA-binding transcription factor activity, RNA polymerase II-specific"/>
    <property type="evidence" value="ECO:0007669"/>
    <property type="project" value="InterPro"/>
</dbReference>
<accession>A0A0J9XIV5</accession>
<evidence type="ECO:0000313" key="5">
    <source>
        <dbReference type="EMBL" id="CDO57247.1"/>
    </source>
</evidence>
<dbReference type="OrthoDB" id="187139at2759"/>
<name>A0A0J9XIV5_GEOCN</name>
<proteinExistence type="predicted"/>
<dbReference type="InterPro" id="IPR021858">
    <property type="entry name" value="Fun_TF"/>
</dbReference>
<evidence type="ECO:0000256" key="1">
    <source>
        <dbReference type="ARBA" id="ARBA00004123"/>
    </source>
</evidence>
<dbReference type="PANTHER" id="PTHR37534:SF46">
    <property type="entry name" value="ZN(II)2CYS6 TRANSCRIPTION FACTOR (EUROFUNG)"/>
    <property type="match status" value="1"/>
</dbReference>
<dbReference type="PROSITE" id="PS00463">
    <property type="entry name" value="ZN2_CY6_FUNGAL_1"/>
    <property type="match status" value="1"/>
</dbReference>
<dbReference type="Proteomes" id="UP000242525">
    <property type="component" value="Unassembled WGS sequence"/>
</dbReference>
<dbReference type="InterPro" id="IPR036864">
    <property type="entry name" value="Zn2-C6_fun-type_DNA-bd_sf"/>
</dbReference>
<dbReference type="PROSITE" id="PS50048">
    <property type="entry name" value="ZN2_CY6_FUNGAL_2"/>
    <property type="match status" value="1"/>
</dbReference>
<sequence length="687" mass="76262">MFPTPPVPPANRAVRLRGSCIQCRKRKRKCDKLRPSCSLCIHSNSQCAYDTFQAFDVNSPKKRRRRKNDDSVATAVPPSNLNPQSSSTPQNPPVKVDPPSTVSTPTIKQDSPVNPQIKRENTSPSQMSQCYFQQPSVPLSFVNLHLSNSSTPSTPSPSSTDASMYAITPSPSTTPPIPPKPISTPDIAKLYITPPSTLIWKSPTLFPQQAVPVSNQIVALDEDDQEQEPSALDDHGEIGDSAVVSLPSSHTLATTASTTTELNSSLTTAAPASASLRINPDLYHPPSIHSSLKYLWSFYIESTSRFCAIHDFDTPFVSSVVPMAFNNPALQTSLMYLSSIYRNRILGLRDPNQETIATELSVRTMRSLRGHLSLNLTPSDALVGITACLGLACCYIGENNSEYYNTHLYGGLMVATQVLVPNKNLHLSLEAWFVFKWLTYCQILLNVNLLPVPERLVMAKAHNLPAMEKLYNWWQEHASEDPEYYLPVDSFYGFGTRLAPMLLQLNILVTRDALYSLGNTIIEPASQEEIVALESELWGAYESSQMAKYSSIGLRQTDIDLLHCDASFHGAALLYVYTYLKVDEFTQKERIPYLVHSVIEEVQAISPVCRTAGALMFVMYIAGSYATGDQRKFIHDHLDSMHQTCLSSVSSVLRALDLIWHLRDTSNLPIKQCHRKVCEAGINVCVY</sequence>
<dbReference type="SUPFAM" id="SSF57701">
    <property type="entry name" value="Zn2/Cys6 DNA-binding domain"/>
    <property type="match status" value="1"/>
</dbReference>